<organism evidence="2 3">
    <name type="scientific">Candidatus Intestinimonas pullistercoris</name>
    <dbReference type="NCBI Taxonomy" id="2838623"/>
    <lineage>
        <taxon>Bacteria</taxon>
        <taxon>Bacillati</taxon>
        <taxon>Bacillota</taxon>
        <taxon>Clostridia</taxon>
        <taxon>Eubacteriales</taxon>
        <taxon>Intestinimonas</taxon>
    </lineage>
</organism>
<dbReference type="SUPFAM" id="SSF47240">
    <property type="entry name" value="Ferritin-like"/>
    <property type="match status" value="1"/>
</dbReference>
<reference evidence="2" key="2">
    <citation type="submission" date="2021-04" db="EMBL/GenBank/DDBJ databases">
        <authorList>
            <person name="Gilroy R."/>
        </authorList>
    </citation>
    <scope>NUCLEOTIDE SEQUENCE</scope>
    <source>
        <strain evidence="2">CHK186-1790</strain>
    </source>
</reference>
<sequence>MELEQMPQPGPGMCGSDREVFERVWRRVMETGGGESPVEVVPAEEAALPAPAQPLPAPAVPAPAAVDPEDALCCLGPASAAYGGALQRFIEGELQDAVTYAALARRGRHRAAARFAALADQERRHAKRLSTAYFLISGVRYLPADRAVPRLESTFLGTLRARFLAEQRGEAAYRAAAEGCQDPCLRALYLELAQEEQGHSLALRSILEEL</sequence>
<dbReference type="GO" id="GO:0016491">
    <property type="term" value="F:oxidoreductase activity"/>
    <property type="evidence" value="ECO:0007669"/>
    <property type="project" value="InterPro"/>
</dbReference>
<evidence type="ECO:0000259" key="1">
    <source>
        <dbReference type="Pfam" id="PF02915"/>
    </source>
</evidence>
<dbReference type="CDD" id="cd00657">
    <property type="entry name" value="Ferritin_like"/>
    <property type="match status" value="1"/>
</dbReference>
<dbReference type="GO" id="GO:0046872">
    <property type="term" value="F:metal ion binding"/>
    <property type="evidence" value="ECO:0007669"/>
    <property type="project" value="InterPro"/>
</dbReference>
<dbReference type="InterPro" id="IPR003251">
    <property type="entry name" value="Rr_diiron-bd_dom"/>
</dbReference>
<dbReference type="Gene3D" id="1.20.1260.10">
    <property type="match status" value="1"/>
</dbReference>
<evidence type="ECO:0000313" key="3">
    <source>
        <dbReference type="Proteomes" id="UP000823882"/>
    </source>
</evidence>
<dbReference type="InterPro" id="IPR012347">
    <property type="entry name" value="Ferritin-like"/>
</dbReference>
<accession>A0A9D2SZL1</accession>
<proteinExistence type="predicted"/>
<protein>
    <submittedName>
        <fullName evidence="2">Ferritin-like domain-containing protein</fullName>
    </submittedName>
</protein>
<feature type="domain" description="Rubrerythrin diiron-binding" evidence="1">
    <location>
        <begin position="86"/>
        <end position="133"/>
    </location>
</feature>
<dbReference type="EMBL" id="DWWJ01000157">
    <property type="protein sequence ID" value="HJC41623.1"/>
    <property type="molecule type" value="Genomic_DNA"/>
</dbReference>
<dbReference type="Proteomes" id="UP000823882">
    <property type="component" value="Unassembled WGS sequence"/>
</dbReference>
<dbReference type="AlphaFoldDB" id="A0A9D2SZL1"/>
<name>A0A9D2SZL1_9FIRM</name>
<gene>
    <name evidence="2" type="ORF">H9701_08730</name>
</gene>
<reference evidence="2" key="1">
    <citation type="journal article" date="2021" name="PeerJ">
        <title>Extensive microbial diversity within the chicken gut microbiome revealed by metagenomics and culture.</title>
        <authorList>
            <person name="Gilroy R."/>
            <person name="Ravi A."/>
            <person name="Getino M."/>
            <person name="Pursley I."/>
            <person name="Horton D.L."/>
            <person name="Alikhan N.F."/>
            <person name="Baker D."/>
            <person name="Gharbi K."/>
            <person name="Hall N."/>
            <person name="Watson M."/>
            <person name="Adriaenssens E.M."/>
            <person name="Foster-Nyarko E."/>
            <person name="Jarju S."/>
            <person name="Secka A."/>
            <person name="Antonio M."/>
            <person name="Oren A."/>
            <person name="Chaudhuri R.R."/>
            <person name="La Ragione R."/>
            <person name="Hildebrand F."/>
            <person name="Pallen M.J."/>
        </authorList>
    </citation>
    <scope>NUCLEOTIDE SEQUENCE</scope>
    <source>
        <strain evidence="2">CHK186-1790</strain>
    </source>
</reference>
<dbReference type="InterPro" id="IPR009078">
    <property type="entry name" value="Ferritin-like_SF"/>
</dbReference>
<evidence type="ECO:0000313" key="2">
    <source>
        <dbReference type="EMBL" id="HJC41623.1"/>
    </source>
</evidence>
<dbReference type="Pfam" id="PF02915">
    <property type="entry name" value="Rubrerythrin"/>
    <property type="match status" value="1"/>
</dbReference>
<comment type="caution">
    <text evidence="2">The sequence shown here is derived from an EMBL/GenBank/DDBJ whole genome shotgun (WGS) entry which is preliminary data.</text>
</comment>